<evidence type="ECO:0000256" key="2">
    <source>
        <dbReference type="ARBA" id="ARBA00009189"/>
    </source>
</evidence>
<dbReference type="EMBL" id="NQWI01000002">
    <property type="protein sequence ID" value="PDW04938.1"/>
    <property type="molecule type" value="Genomic_DNA"/>
</dbReference>
<evidence type="ECO:0000256" key="8">
    <source>
        <dbReference type="ARBA" id="ARBA00022839"/>
    </source>
</evidence>
<comment type="cofactor">
    <cofactor evidence="1">
        <name>[4Fe-4S] cluster</name>
        <dbReference type="ChEBI" id="CHEBI:49883"/>
    </cofactor>
</comment>
<keyword evidence="10 13" id="KW-0411">Iron-sulfur</keyword>
<accession>A0A2A6RPY6</accession>
<evidence type="ECO:0000256" key="13">
    <source>
        <dbReference type="RuleBase" id="RU365022"/>
    </source>
</evidence>
<keyword evidence="14" id="KW-0812">Transmembrane</keyword>
<organism evidence="16 17">
    <name type="scientific">Candidatus Viridilinea mediisalina</name>
    <dbReference type="NCBI Taxonomy" id="2024553"/>
    <lineage>
        <taxon>Bacteria</taxon>
        <taxon>Bacillati</taxon>
        <taxon>Chloroflexota</taxon>
        <taxon>Chloroflexia</taxon>
        <taxon>Chloroflexales</taxon>
        <taxon>Chloroflexineae</taxon>
        <taxon>Oscillochloridaceae</taxon>
        <taxon>Candidatus Viridilinea</taxon>
    </lineage>
</organism>
<sequence>MGRGLGDGPGPLTALSAVNLALVLIALALLLLTGAVLLRRRSGLPWARVHAEDVSAQHTPERPLYAQRYGLSGRPDYLIEQDGAMIPVEVKPSRRALAPYESDVMQLAAYCLLVEEHYGETPPYGLLRYADNTFRCPYTPAIRAQLLATIENMRELLEAEAVARSHNAPARCAGCGLRDECDEAL</sequence>
<keyword evidence="14" id="KW-0472">Membrane</keyword>
<comment type="caution">
    <text evidence="16">The sequence shown here is derived from an EMBL/GenBank/DDBJ whole genome shotgun (WGS) entry which is preliminary data.</text>
</comment>
<dbReference type="Proteomes" id="UP000220527">
    <property type="component" value="Unassembled WGS sequence"/>
</dbReference>
<gene>
    <name evidence="16" type="primary">cas4</name>
    <name evidence="16" type="ORF">CJ255_00740</name>
</gene>
<feature type="transmembrane region" description="Helical" evidence="14">
    <location>
        <begin position="12"/>
        <end position="38"/>
    </location>
</feature>
<evidence type="ECO:0000256" key="5">
    <source>
        <dbReference type="ARBA" id="ARBA00022722"/>
    </source>
</evidence>
<dbReference type="GO" id="GO:0051607">
    <property type="term" value="P:defense response to virus"/>
    <property type="evidence" value="ECO:0007669"/>
    <property type="project" value="UniProtKB-KW"/>
</dbReference>
<keyword evidence="11 13" id="KW-0051">Antiviral defense</keyword>
<evidence type="ECO:0000256" key="11">
    <source>
        <dbReference type="ARBA" id="ARBA00023118"/>
    </source>
</evidence>
<evidence type="ECO:0000256" key="1">
    <source>
        <dbReference type="ARBA" id="ARBA00001966"/>
    </source>
</evidence>
<dbReference type="EC" id="3.1.12.1" evidence="3 13"/>
<dbReference type="Gene3D" id="3.90.320.10">
    <property type="match status" value="1"/>
</dbReference>
<keyword evidence="8 13" id="KW-0269">Exonuclease</keyword>
<keyword evidence="17" id="KW-1185">Reference proteome</keyword>
<keyword evidence="9 13" id="KW-0408">Iron</keyword>
<comment type="cofactor">
    <cofactor evidence="13">
        <name>iron-sulfur cluster</name>
        <dbReference type="ChEBI" id="CHEBI:30408"/>
    </cofactor>
</comment>
<evidence type="ECO:0000313" key="16">
    <source>
        <dbReference type="EMBL" id="PDW04938.1"/>
    </source>
</evidence>
<keyword evidence="7 13" id="KW-0378">Hydrolase</keyword>
<keyword evidence="12 13" id="KW-0464">Manganese</keyword>
<comment type="similarity">
    <text evidence="2 13">Belongs to the CRISPR-associated exonuclease Cas4 family.</text>
</comment>
<dbReference type="GO" id="GO:0004527">
    <property type="term" value="F:exonuclease activity"/>
    <property type="evidence" value="ECO:0007669"/>
    <property type="project" value="UniProtKB-KW"/>
</dbReference>
<dbReference type="GO" id="GO:0046872">
    <property type="term" value="F:metal ion binding"/>
    <property type="evidence" value="ECO:0007669"/>
    <property type="project" value="UniProtKB-KW"/>
</dbReference>
<evidence type="ECO:0000259" key="15">
    <source>
        <dbReference type="Pfam" id="PF01930"/>
    </source>
</evidence>
<evidence type="ECO:0000256" key="14">
    <source>
        <dbReference type="SAM" id="Phobius"/>
    </source>
</evidence>
<evidence type="ECO:0000256" key="7">
    <source>
        <dbReference type="ARBA" id="ARBA00022801"/>
    </source>
</evidence>
<evidence type="ECO:0000313" key="17">
    <source>
        <dbReference type="Proteomes" id="UP000220527"/>
    </source>
</evidence>
<comment type="cofactor">
    <cofactor evidence="13">
        <name>Mg(2+)</name>
        <dbReference type="ChEBI" id="CHEBI:18420"/>
    </cofactor>
    <cofactor evidence="13">
        <name>Mn(2+)</name>
        <dbReference type="ChEBI" id="CHEBI:29035"/>
    </cofactor>
    <text evidence="13">Mg(2+) or Mn(2+) required for ssDNA cleavage activity.</text>
</comment>
<feature type="domain" description="DUF83" evidence="15">
    <location>
        <begin position="72"/>
        <end position="181"/>
    </location>
</feature>
<dbReference type="GO" id="GO:0051536">
    <property type="term" value="F:iron-sulfur cluster binding"/>
    <property type="evidence" value="ECO:0007669"/>
    <property type="project" value="UniProtKB-KW"/>
</dbReference>
<evidence type="ECO:0000256" key="4">
    <source>
        <dbReference type="ARBA" id="ARBA00020049"/>
    </source>
</evidence>
<dbReference type="InterPro" id="IPR051827">
    <property type="entry name" value="Cas4_exonuclease"/>
</dbReference>
<dbReference type="InterPro" id="IPR022765">
    <property type="entry name" value="Dna2/Cas4_DUF83"/>
</dbReference>
<evidence type="ECO:0000256" key="3">
    <source>
        <dbReference type="ARBA" id="ARBA00012768"/>
    </source>
</evidence>
<dbReference type="InterPro" id="IPR011604">
    <property type="entry name" value="PDDEXK-like_dom_sf"/>
</dbReference>
<name>A0A2A6RPY6_9CHLR</name>
<keyword evidence="5 13" id="KW-0540">Nuclease</keyword>
<keyword evidence="6 13" id="KW-0479">Metal-binding</keyword>
<dbReference type="OrthoDB" id="160794at2"/>
<comment type="function">
    <text evidence="13">CRISPR (clustered regularly interspaced short palindromic repeat) is an adaptive immune system that provides protection against mobile genetic elements (viruses, transposable elements and conjugative plasmids). CRISPR clusters contain sequences complementary to antecedent mobile elements and target invading nucleic acids. CRISPR clusters are transcribed and processed into CRISPR RNA (crRNA).</text>
</comment>
<reference evidence="17" key="1">
    <citation type="submission" date="2017-08" db="EMBL/GenBank/DDBJ databases">
        <authorList>
            <person name="Grouzdev D.S."/>
            <person name="Gaisin V.A."/>
            <person name="Rysina M.S."/>
            <person name="Gorlenko V.M."/>
        </authorList>
    </citation>
    <scope>NUCLEOTIDE SEQUENCE [LARGE SCALE GENOMIC DNA]</scope>
    <source>
        <strain evidence="17">Kir15-3F</strain>
    </source>
</reference>
<dbReference type="NCBIfam" id="TIGR00372">
    <property type="entry name" value="cas4"/>
    <property type="match status" value="1"/>
</dbReference>
<evidence type="ECO:0000256" key="9">
    <source>
        <dbReference type="ARBA" id="ARBA00023004"/>
    </source>
</evidence>
<protein>
    <recommendedName>
        <fullName evidence="4 13">CRISPR-associated exonuclease Cas4</fullName>
        <ecNumber evidence="3 13">3.1.12.1</ecNumber>
    </recommendedName>
</protein>
<dbReference type="Pfam" id="PF01930">
    <property type="entry name" value="Cas_Cas4"/>
    <property type="match status" value="1"/>
</dbReference>
<dbReference type="PANTHER" id="PTHR36531:SF6">
    <property type="entry name" value="DNA REPLICATION ATP-DEPENDENT HELICASE_NUCLEASE DNA2"/>
    <property type="match status" value="1"/>
</dbReference>
<dbReference type="PANTHER" id="PTHR36531">
    <property type="entry name" value="CRISPR-ASSOCIATED EXONUCLEASE CAS4"/>
    <property type="match status" value="1"/>
</dbReference>
<keyword evidence="14" id="KW-1133">Transmembrane helix</keyword>
<dbReference type="InterPro" id="IPR013343">
    <property type="entry name" value="CRISPR-assoc_prot_Cas4"/>
</dbReference>
<evidence type="ECO:0000256" key="10">
    <source>
        <dbReference type="ARBA" id="ARBA00023014"/>
    </source>
</evidence>
<evidence type="ECO:0000256" key="12">
    <source>
        <dbReference type="ARBA" id="ARBA00023211"/>
    </source>
</evidence>
<dbReference type="AlphaFoldDB" id="A0A2A6RPY6"/>
<evidence type="ECO:0000256" key="6">
    <source>
        <dbReference type="ARBA" id="ARBA00022723"/>
    </source>
</evidence>
<proteinExistence type="inferred from homology"/>